<feature type="domain" description="FMN hydroxy acid dehydrogenase" evidence="6">
    <location>
        <begin position="8"/>
        <end position="386"/>
    </location>
</feature>
<gene>
    <name evidence="7" type="ORF">MQE36_10225</name>
</gene>
<evidence type="ECO:0000256" key="4">
    <source>
        <dbReference type="ARBA" id="ARBA00023002"/>
    </source>
</evidence>
<comment type="cofactor">
    <cofactor evidence="1">
        <name>FMN</name>
        <dbReference type="ChEBI" id="CHEBI:58210"/>
    </cofactor>
</comment>
<dbReference type="RefSeq" id="WP_242935880.1">
    <property type="nucleotide sequence ID" value="NZ_CP094326.1"/>
</dbReference>
<evidence type="ECO:0000256" key="5">
    <source>
        <dbReference type="ARBA" id="ARBA00024042"/>
    </source>
</evidence>
<dbReference type="PANTHER" id="PTHR10578">
    <property type="entry name" value="S -2-HYDROXY-ACID OXIDASE-RELATED"/>
    <property type="match status" value="1"/>
</dbReference>
<dbReference type="EMBL" id="CP094326">
    <property type="protein sequence ID" value="UNY97467.1"/>
    <property type="molecule type" value="Genomic_DNA"/>
</dbReference>
<protein>
    <submittedName>
        <fullName evidence="7">Alpha-hydroxy-acid oxidizing protein</fullName>
    </submittedName>
</protein>
<dbReference type="Pfam" id="PF01070">
    <property type="entry name" value="FMN_dh"/>
    <property type="match status" value="1"/>
</dbReference>
<keyword evidence="8" id="KW-1185">Reference proteome</keyword>
<dbReference type="Gene3D" id="3.20.20.70">
    <property type="entry name" value="Aldolase class I"/>
    <property type="match status" value="1"/>
</dbReference>
<dbReference type="PANTHER" id="PTHR10578:SF107">
    <property type="entry name" value="2-HYDROXYACID OXIDASE 1"/>
    <property type="match status" value="1"/>
</dbReference>
<reference evidence="7 8" key="1">
    <citation type="journal article" date="2018" name="Int. J. Syst. Evol. Microbiol.">
        <title>Zhouia spongiae sp. nov., isolated from a marine sponge.</title>
        <authorList>
            <person name="Zhuang L."/>
            <person name="Lin B."/>
            <person name="Qin F."/>
            <person name="Luo L."/>
        </authorList>
    </citation>
    <scope>NUCLEOTIDE SEQUENCE [LARGE SCALE GENOMIC DNA]</scope>
    <source>
        <strain evidence="7 8">HN-Y44</strain>
    </source>
</reference>
<proteinExistence type="inferred from homology"/>
<dbReference type="InterPro" id="IPR012133">
    <property type="entry name" value="Alpha-hydoxy_acid_DH_FMN"/>
</dbReference>
<dbReference type="Proteomes" id="UP000829476">
    <property type="component" value="Chromosome"/>
</dbReference>
<evidence type="ECO:0000259" key="6">
    <source>
        <dbReference type="PROSITE" id="PS51349"/>
    </source>
</evidence>
<name>A0ABY3YHV1_9FLAO</name>
<evidence type="ECO:0000313" key="7">
    <source>
        <dbReference type="EMBL" id="UNY97467.1"/>
    </source>
</evidence>
<evidence type="ECO:0000256" key="2">
    <source>
        <dbReference type="ARBA" id="ARBA00022630"/>
    </source>
</evidence>
<dbReference type="PROSITE" id="PS00557">
    <property type="entry name" value="FMN_HYDROXY_ACID_DH_1"/>
    <property type="match status" value="1"/>
</dbReference>
<dbReference type="PIRSF" id="PIRSF000138">
    <property type="entry name" value="Al-hdrx_acd_dh"/>
    <property type="match status" value="1"/>
</dbReference>
<dbReference type="InterPro" id="IPR008259">
    <property type="entry name" value="FMN_hydac_DH_AS"/>
</dbReference>
<dbReference type="CDD" id="cd02809">
    <property type="entry name" value="alpha_hydroxyacid_oxid_FMN"/>
    <property type="match status" value="1"/>
</dbReference>
<dbReference type="InterPro" id="IPR000262">
    <property type="entry name" value="FMN-dep_DH"/>
</dbReference>
<dbReference type="SUPFAM" id="SSF51395">
    <property type="entry name" value="FMN-linked oxidoreductases"/>
    <property type="match status" value="1"/>
</dbReference>
<keyword evidence="4" id="KW-0560">Oxidoreductase</keyword>
<evidence type="ECO:0000256" key="3">
    <source>
        <dbReference type="ARBA" id="ARBA00022643"/>
    </source>
</evidence>
<accession>A0ABY3YHV1</accession>
<sequence>MGINKEIKIDTRYPSIDDLRNRAKQKIPKFAFEYLDGGCNEDVNLHKNTSEIRDVELSPYYLNKHTNSNMKTELFGHVYDAPFGIAPVGLQGLMWPNAPEILAKSAFEHNIPFILSTVTTSSIERIGEITEGNAWFQLYHPAENRLRDDIFKRLEAAEYPVLVILCDVPTFGFRPRDIRNGLAMPPKMSVKNILQILKRPHWAYETLKHGQPNFETLRPYMPKGLDLKQLGKFMDQTFSGRLNEEKIKPIRDMWKGKLVIKGIANEEDAEKAIKLGLDGIIVSNHGGRQLDAGESTIKPLTRIAARYKDQIKVMMDSGLRSGPDIARTLASGAEFTFLGRSFMYGVSALGQRGGDHTISLLKTELQQVMEQVCCESVTDFPNHLIK</sequence>
<keyword evidence="2" id="KW-0285">Flavoprotein</keyword>
<dbReference type="InterPro" id="IPR037396">
    <property type="entry name" value="FMN_HAD"/>
</dbReference>
<comment type="similarity">
    <text evidence="5">Belongs to the FMN-dependent alpha-hydroxy acid dehydrogenase family.</text>
</comment>
<evidence type="ECO:0000256" key="1">
    <source>
        <dbReference type="ARBA" id="ARBA00001917"/>
    </source>
</evidence>
<keyword evidence="3" id="KW-0288">FMN</keyword>
<dbReference type="PROSITE" id="PS51349">
    <property type="entry name" value="FMN_HYDROXY_ACID_DH_2"/>
    <property type="match status" value="1"/>
</dbReference>
<evidence type="ECO:0000313" key="8">
    <source>
        <dbReference type="Proteomes" id="UP000829476"/>
    </source>
</evidence>
<dbReference type="InterPro" id="IPR013785">
    <property type="entry name" value="Aldolase_TIM"/>
</dbReference>
<organism evidence="7 8">
    <name type="scientific">Zhouia spongiae</name>
    <dbReference type="NCBI Taxonomy" id="2202721"/>
    <lineage>
        <taxon>Bacteria</taxon>
        <taxon>Pseudomonadati</taxon>
        <taxon>Bacteroidota</taxon>
        <taxon>Flavobacteriia</taxon>
        <taxon>Flavobacteriales</taxon>
        <taxon>Flavobacteriaceae</taxon>
        <taxon>Zhouia</taxon>
    </lineage>
</organism>